<dbReference type="EMBL" id="BMJE01000006">
    <property type="protein sequence ID" value="GGB81717.1"/>
    <property type="molecule type" value="Genomic_DNA"/>
</dbReference>
<evidence type="ECO:0000313" key="2">
    <source>
        <dbReference type="EMBL" id="GGB81717.1"/>
    </source>
</evidence>
<evidence type="ECO:0000313" key="3">
    <source>
        <dbReference type="Proteomes" id="UP000615760"/>
    </source>
</evidence>
<gene>
    <name evidence="2" type="ORF">GCM10007424_22260</name>
</gene>
<protein>
    <recommendedName>
        <fullName evidence="1">DUF6089 domain-containing protein</fullName>
    </recommendedName>
</protein>
<name>A0ABQ1K177_9FLAO</name>
<proteinExistence type="predicted"/>
<organism evidence="2 3">
    <name type="scientific">Flavobacterium suaedae</name>
    <dbReference type="NCBI Taxonomy" id="1767027"/>
    <lineage>
        <taxon>Bacteria</taxon>
        <taxon>Pseudomonadati</taxon>
        <taxon>Bacteroidota</taxon>
        <taxon>Flavobacteriia</taxon>
        <taxon>Flavobacteriales</taxon>
        <taxon>Flavobacteriaceae</taxon>
        <taxon>Flavobacterium</taxon>
    </lineage>
</organism>
<feature type="domain" description="DUF6089" evidence="1">
    <location>
        <begin position="3"/>
        <end position="227"/>
    </location>
</feature>
<dbReference type="InterPro" id="IPR045743">
    <property type="entry name" value="DUF6089"/>
</dbReference>
<evidence type="ECO:0000259" key="1">
    <source>
        <dbReference type="Pfam" id="PF19573"/>
    </source>
</evidence>
<dbReference type="Pfam" id="PF19573">
    <property type="entry name" value="DUF6089"/>
    <property type="match status" value="1"/>
</dbReference>
<dbReference type="RefSeq" id="WP_188621377.1">
    <property type="nucleotide sequence ID" value="NZ_BMJE01000006.1"/>
</dbReference>
<reference evidence="3" key="1">
    <citation type="journal article" date="2019" name="Int. J. Syst. Evol. Microbiol.">
        <title>The Global Catalogue of Microorganisms (GCM) 10K type strain sequencing project: providing services to taxonomists for standard genome sequencing and annotation.</title>
        <authorList>
            <consortium name="The Broad Institute Genomics Platform"/>
            <consortium name="The Broad Institute Genome Sequencing Center for Infectious Disease"/>
            <person name="Wu L."/>
            <person name="Ma J."/>
        </authorList>
    </citation>
    <scope>NUCLEOTIDE SEQUENCE [LARGE SCALE GENOMIC DNA]</scope>
    <source>
        <strain evidence="3">CGMCC 1.15461</strain>
    </source>
</reference>
<dbReference type="Proteomes" id="UP000615760">
    <property type="component" value="Unassembled WGS sequence"/>
</dbReference>
<dbReference type="InterPro" id="IPR011250">
    <property type="entry name" value="OMP/PagP_B-barrel"/>
</dbReference>
<accession>A0ABQ1K177</accession>
<keyword evidence="3" id="KW-1185">Reference proteome</keyword>
<comment type="caution">
    <text evidence="2">The sequence shown here is derived from an EMBL/GenBank/DDBJ whole genome shotgun (WGS) entry which is preliminary data.</text>
</comment>
<dbReference type="Gene3D" id="2.40.160.20">
    <property type="match status" value="1"/>
</dbReference>
<dbReference type="SUPFAM" id="SSF56925">
    <property type="entry name" value="OMPA-like"/>
    <property type="match status" value="1"/>
</dbReference>
<sequence>MNRIFLAIILIVTTAKTQAQIHELGVFAGGSNYIGDVGPTDYIAPKDLALGLVYKWNRSPRHSWRVSYTYGKISAKDADSDASGRQQRGYEIENSVKELSLGLEFNFFDFNLHESGFKATPYVYSGVSYFRYDEKYINNGRVYTEDAKGGLAIPMTVGIKASIADSFVLGFEVGARYTFSDNLDGSNPTDDAYEPYRFGNLESNDWYVFTGFTLTYTFGNKPCYCSN</sequence>